<accession>A0A7S0GLH3</accession>
<organism evidence="2">
    <name type="scientific">Proboscia inermis</name>
    <dbReference type="NCBI Taxonomy" id="420281"/>
    <lineage>
        <taxon>Eukaryota</taxon>
        <taxon>Sar</taxon>
        <taxon>Stramenopiles</taxon>
        <taxon>Ochrophyta</taxon>
        <taxon>Bacillariophyta</taxon>
        <taxon>Coscinodiscophyceae</taxon>
        <taxon>Rhizosoleniophycidae</taxon>
        <taxon>Rhizosoleniales</taxon>
        <taxon>Rhizosoleniaceae</taxon>
        <taxon>Proboscia</taxon>
    </lineage>
</organism>
<keyword evidence="1" id="KW-0472">Membrane</keyword>
<feature type="transmembrane region" description="Helical" evidence="1">
    <location>
        <begin position="37"/>
        <end position="57"/>
    </location>
</feature>
<evidence type="ECO:0000313" key="2">
    <source>
        <dbReference type="EMBL" id="CAD8427391.1"/>
    </source>
</evidence>
<proteinExistence type="predicted"/>
<protein>
    <submittedName>
        <fullName evidence="2">Uncharacterized protein</fullName>
    </submittedName>
</protein>
<gene>
    <name evidence="2" type="ORF">PINE0816_LOCUS23556</name>
</gene>
<reference evidence="2" key="1">
    <citation type="submission" date="2021-01" db="EMBL/GenBank/DDBJ databases">
        <authorList>
            <person name="Corre E."/>
            <person name="Pelletier E."/>
            <person name="Niang G."/>
            <person name="Scheremetjew M."/>
            <person name="Finn R."/>
            <person name="Kale V."/>
            <person name="Holt S."/>
            <person name="Cochrane G."/>
            <person name="Meng A."/>
            <person name="Brown T."/>
            <person name="Cohen L."/>
        </authorList>
    </citation>
    <scope>NUCLEOTIDE SEQUENCE</scope>
    <source>
        <strain evidence="2">CCAP1064/1</strain>
    </source>
</reference>
<keyword evidence="1" id="KW-0812">Transmembrane</keyword>
<name>A0A7S0GLH3_9STRA</name>
<evidence type="ECO:0000256" key="1">
    <source>
        <dbReference type="SAM" id="Phobius"/>
    </source>
</evidence>
<keyword evidence="1" id="KW-1133">Transmembrane helix</keyword>
<dbReference type="EMBL" id="HBEL01051407">
    <property type="protein sequence ID" value="CAD8427391.1"/>
    <property type="molecule type" value="Transcribed_RNA"/>
</dbReference>
<dbReference type="AlphaFoldDB" id="A0A7S0GLH3"/>
<sequence>MPHETFEPRLEFLSHLAATDAVSSPSVSMEAFPRSSFLVGLFFMLTSLASSLFTVVLSDAVAFTFLSSFVALELLDVSSDDELFCSDFAFNAFVSDSNDDEEVVASNIGY</sequence>